<sequence length="740" mass="80609">MKISQSLVVLLCLVSATLTAQVEQANNWHFGDELSVSFVGGTPVLNPPSAMEAFEGIVSMSDDSGQLLFYTNGGGQPADPILPDELQPNPGIIWNRNHEVMYDMRGEEGGGYSARQSSIAMPDPAGEDGVYYLFTMEEAEFNVGGAIPGQPLGRGLSYFIIDMNLNGGLGGVRTADQRVVVPAYEALDATPMADGSGYWIICHNNDQGDSKFIVVPLTAAGTGTPVEYPTSRVSGKIKFSPNGLFMFNDRKLYSFDNETGAIASDPADIPGVSNQITCFTPDSRFLYTTETRAVIGEVIVRYDLRDLNEPPLVLDRVNLSTGEPVFLTANFQIGPNGNIYFLEQTFDPGTLTRYGLSEITCVSGENPMVNRFIIDLPVADGADFLSQHLPQFVDAIFAVEPSPDTIRLDTTFLAACDDEVLTLTARDSGTNYSWTTGDTTATTVVSAAGTYCVTVTGDCFPVVDCQTVTYEQTGINAVVIGEDDLGCAGFRCVVDLDVDAAFSGVKVSLYETNPLGTEILVDEFLSASDTVSLDKPEDGQQYRIEVTYENCGQIEYPLILDFPEDDRFRPELNVTADGEICNGRDITLEVTNDDGTLAIASVRYDDGNTDNPRTLPAAFETDIPVTVFSECGDSVVLIYTGPVAEFCDCDGEIPELITPNGDNVNDEFRLYSDCPAEDYTLMIFNRWGQPVFESTNYEQAWDGTVDGSPQNSDLYLYRMVFRFTDSDAVIVREGQFSLVR</sequence>
<accession>A0A5C7FU36</accession>
<reference evidence="2 3" key="1">
    <citation type="submission" date="2019-08" db="EMBL/GenBank/DDBJ databases">
        <title>Lewinella sp. strain SSH13 Genome sequencing and assembly.</title>
        <authorList>
            <person name="Kim I."/>
        </authorList>
    </citation>
    <scope>NUCLEOTIDE SEQUENCE [LARGE SCALE GENOMIC DNA]</scope>
    <source>
        <strain evidence="2 3">SSH13</strain>
    </source>
</reference>
<feature type="signal peptide" evidence="1">
    <location>
        <begin position="1"/>
        <end position="20"/>
    </location>
</feature>
<evidence type="ECO:0000313" key="3">
    <source>
        <dbReference type="Proteomes" id="UP000321907"/>
    </source>
</evidence>
<protein>
    <submittedName>
        <fullName evidence="2">T9SS type B sorting domain-containing protein</fullName>
    </submittedName>
</protein>
<proteinExistence type="predicted"/>
<keyword evidence="1" id="KW-0732">Signal</keyword>
<name>A0A5C7FU36_9BACT</name>
<dbReference type="EMBL" id="VOXD01000018">
    <property type="protein sequence ID" value="TXF88903.1"/>
    <property type="molecule type" value="Genomic_DNA"/>
</dbReference>
<dbReference type="NCBIfam" id="TIGR04131">
    <property type="entry name" value="Bac_Flav_CTERM"/>
    <property type="match status" value="1"/>
</dbReference>
<dbReference type="InterPro" id="IPR026341">
    <property type="entry name" value="T9SS_type_B"/>
</dbReference>
<organism evidence="2 3">
    <name type="scientific">Neolewinella aurantiaca</name>
    <dbReference type="NCBI Taxonomy" id="2602767"/>
    <lineage>
        <taxon>Bacteria</taxon>
        <taxon>Pseudomonadati</taxon>
        <taxon>Bacteroidota</taxon>
        <taxon>Saprospiria</taxon>
        <taxon>Saprospirales</taxon>
        <taxon>Lewinellaceae</taxon>
        <taxon>Neolewinella</taxon>
    </lineage>
</organism>
<evidence type="ECO:0000313" key="2">
    <source>
        <dbReference type="EMBL" id="TXF88903.1"/>
    </source>
</evidence>
<keyword evidence="3" id="KW-1185">Reference proteome</keyword>
<feature type="chain" id="PRO_5022733460" evidence="1">
    <location>
        <begin position="21"/>
        <end position="740"/>
    </location>
</feature>
<gene>
    <name evidence="2" type="ORF">FUA23_12655</name>
</gene>
<comment type="caution">
    <text evidence="2">The sequence shown here is derived from an EMBL/GenBank/DDBJ whole genome shotgun (WGS) entry which is preliminary data.</text>
</comment>
<dbReference type="RefSeq" id="WP_147931111.1">
    <property type="nucleotide sequence ID" value="NZ_VOXD01000018.1"/>
</dbReference>
<dbReference type="OrthoDB" id="9765926at2"/>
<dbReference type="Pfam" id="PF13585">
    <property type="entry name" value="CHU_C"/>
    <property type="match status" value="1"/>
</dbReference>
<dbReference type="SUPFAM" id="SSF69322">
    <property type="entry name" value="Tricorn protease domain 2"/>
    <property type="match status" value="1"/>
</dbReference>
<dbReference type="Proteomes" id="UP000321907">
    <property type="component" value="Unassembled WGS sequence"/>
</dbReference>
<dbReference type="AlphaFoldDB" id="A0A5C7FU36"/>
<evidence type="ECO:0000256" key="1">
    <source>
        <dbReference type="SAM" id="SignalP"/>
    </source>
</evidence>